<name>A0AAX3EDR5_PAEUR</name>
<evidence type="ECO:0000313" key="2">
    <source>
        <dbReference type="EMBL" id="UYV96079.1"/>
    </source>
</evidence>
<feature type="region of interest" description="Disordered" evidence="1">
    <location>
        <begin position="1"/>
        <end position="39"/>
    </location>
</feature>
<protein>
    <submittedName>
        <fullName evidence="2">Uncharacterized protein</fullName>
    </submittedName>
</protein>
<dbReference type="AlphaFoldDB" id="A0AAX3EDR5"/>
<evidence type="ECO:0000256" key="1">
    <source>
        <dbReference type="SAM" id="MobiDB-lite"/>
    </source>
</evidence>
<dbReference type="EMBL" id="CP101185">
    <property type="protein sequence ID" value="UYV96079.1"/>
    <property type="molecule type" value="Genomic_DNA"/>
</dbReference>
<proteinExistence type="predicted"/>
<dbReference type="Proteomes" id="UP001163293">
    <property type="component" value="Chromosome"/>
</dbReference>
<feature type="compositionally biased region" description="Basic and acidic residues" evidence="1">
    <location>
        <begin position="28"/>
        <end position="39"/>
    </location>
</feature>
<dbReference type="RefSeq" id="WP_206599681.1">
    <property type="nucleotide sequence ID" value="NZ_CP043010.1"/>
</dbReference>
<sequence length="136" mass="15248">MTVVDEPKAAPPAVRAASRSGGPSTDHNGGDRRERVFTRLSSDERQRAEYWAQRRGYSSVNEYYAEAIAEKVQRENLDFDIPDLLTARINQVIDELKALSTNNANLERVVTMGFDSLLGLTRGDNYLLDEENGELT</sequence>
<organism evidence="2 3">
    <name type="scientific">Paenarthrobacter ureafaciens</name>
    <dbReference type="NCBI Taxonomy" id="37931"/>
    <lineage>
        <taxon>Bacteria</taxon>
        <taxon>Bacillati</taxon>
        <taxon>Actinomycetota</taxon>
        <taxon>Actinomycetes</taxon>
        <taxon>Micrococcales</taxon>
        <taxon>Micrococcaceae</taxon>
        <taxon>Paenarthrobacter</taxon>
    </lineage>
</organism>
<keyword evidence="3" id="KW-1185">Reference proteome</keyword>
<feature type="compositionally biased region" description="Low complexity" evidence="1">
    <location>
        <begin position="11"/>
        <end position="20"/>
    </location>
</feature>
<gene>
    <name evidence="2" type="ORF">NL394_13420</name>
</gene>
<accession>A0AAX3EDR5</accession>
<reference evidence="2" key="1">
    <citation type="submission" date="2022-07" db="EMBL/GenBank/DDBJ databases">
        <authorList>
            <person name="Wu T."/>
        </authorList>
    </citation>
    <scope>NUCLEOTIDE SEQUENCE</scope>
    <source>
        <strain evidence="2">SD-1</strain>
    </source>
</reference>
<evidence type="ECO:0000313" key="3">
    <source>
        <dbReference type="Proteomes" id="UP001163293"/>
    </source>
</evidence>